<gene>
    <name evidence="1" type="primary">RvY_11747-1</name>
    <name evidence="1" type="synonym">RvY_11747.1</name>
    <name evidence="1" type="ORF">RvY_11747</name>
</gene>
<sequence length="70" mass="7642">MWIEQKIQLVDVRLPALKAKDPGLEVFIKEDEAVLAGICIATSTSKQAFTHTPEVLSFDATSRLTSITPA</sequence>
<dbReference type="AlphaFoldDB" id="A0A1D1VMI6"/>
<evidence type="ECO:0000313" key="1">
    <source>
        <dbReference type="EMBL" id="GAV00968.1"/>
    </source>
</evidence>
<proteinExistence type="predicted"/>
<evidence type="ECO:0000313" key="2">
    <source>
        <dbReference type="Proteomes" id="UP000186922"/>
    </source>
</evidence>
<accession>A0A1D1VMI6</accession>
<reference evidence="1 2" key="1">
    <citation type="journal article" date="2016" name="Nat. Commun.">
        <title>Extremotolerant tardigrade genome and improved radiotolerance of human cultured cells by tardigrade-unique protein.</title>
        <authorList>
            <person name="Hashimoto T."/>
            <person name="Horikawa D.D."/>
            <person name="Saito Y."/>
            <person name="Kuwahara H."/>
            <person name="Kozuka-Hata H."/>
            <person name="Shin-I T."/>
            <person name="Minakuchi Y."/>
            <person name="Ohishi K."/>
            <person name="Motoyama A."/>
            <person name="Aizu T."/>
            <person name="Enomoto A."/>
            <person name="Kondo K."/>
            <person name="Tanaka S."/>
            <person name="Hara Y."/>
            <person name="Koshikawa S."/>
            <person name="Sagara H."/>
            <person name="Miura T."/>
            <person name="Yokobori S."/>
            <person name="Miyagawa K."/>
            <person name="Suzuki Y."/>
            <person name="Kubo T."/>
            <person name="Oyama M."/>
            <person name="Kohara Y."/>
            <person name="Fujiyama A."/>
            <person name="Arakawa K."/>
            <person name="Katayama T."/>
            <person name="Toyoda A."/>
            <person name="Kunieda T."/>
        </authorList>
    </citation>
    <scope>NUCLEOTIDE SEQUENCE [LARGE SCALE GENOMIC DNA]</scope>
    <source>
        <strain evidence="1 2">YOKOZUNA-1</strain>
    </source>
</reference>
<dbReference type="EMBL" id="BDGG01000006">
    <property type="protein sequence ID" value="GAV00968.1"/>
    <property type="molecule type" value="Genomic_DNA"/>
</dbReference>
<comment type="caution">
    <text evidence="1">The sequence shown here is derived from an EMBL/GenBank/DDBJ whole genome shotgun (WGS) entry which is preliminary data.</text>
</comment>
<dbReference type="Proteomes" id="UP000186922">
    <property type="component" value="Unassembled WGS sequence"/>
</dbReference>
<keyword evidence="2" id="KW-1185">Reference proteome</keyword>
<name>A0A1D1VMI6_RAMVA</name>
<organism evidence="1 2">
    <name type="scientific">Ramazzottius varieornatus</name>
    <name type="common">Water bear</name>
    <name type="synonym">Tardigrade</name>
    <dbReference type="NCBI Taxonomy" id="947166"/>
    <lineage>
        <taxon>Eukaryota</taxon>
        <taxon>Metazoa</taxon>
        <taxon>Ecdysozoa</taxon>
        <taxon>Tardigrada</taxon>
        <taxon>Eutardigrada</taxon>
        <taxon>Parachela</taxon>
        <taxon>Hypsibioidea</taxon>
        <taxon>Ramazzottiidae</taxon>
        <taxon>Ramazzottius</taxon>
    </lineage>
</organism>
<protein>
    <submittedName>
        <fullName evidence="1">Uncharacterized protein</fullName>
    </submittedName>
</protein>